<evidence type="ECO:0000313" key="5">
    <source>
        <dbReference type="Proteomes" id="UP000325763"/>
    </source>
</evidence>
<proteinExistence type="predicted"/>
<gene>
    <name evidence="3" type="ORF">CP978_30385</name>
    <name evidence="2" type="ORF">SNOD_30080</name>
</gene>
<name>A0A0B5DKU2_9ACTN</name>
<evidence type="ECO:0000313" key="3">
    <source>
        <dbReference type="EMBL" id="QEV42286.1"/>
    </source>
</evidence>
<dbReference type="InterPro" id="IPR043761">
    <property type="entry name" value="DUF5707"/>
</dbReference>
<dbReference type="HOGENOM" id="CLU_111154_0_0_11"/>
<reference evidence="2 4" key="2">
    <citation type="journal article" date="2016" name="Appl. Microbiol. Biotechnol.">
        <title>Exploiting the genome sequence of Streptomyces nodosus for enhanced antibiotic production.</title>
        <authorList>
            <person name="Sweeney P."/>
            <person name="Murphy C.D."/>
            <person name="Caffrey P."/>
        </authorList>
    </citation>
    <scope>NUCLEOTIDE SEQUENCE [LARGE SCALE GENOMIC DNA]</scope>
    <source>
        <strain evidence="2 4">ATCC 14899</strain>
    </source>
</reference>
<evidence type="ECO:0000313" key="4">
    <source>
        <dbReference type="Proteomes" id="UP000031526"/>
    </source>
</evidence>
<dbReference type="RefSeq" id="WP_043446177.1">
    <property type="nucleotide sequence ID" value="NZ_CP009313.1"/>
</dbReference>
<dbReference type="OrthoDB" id="4329576at2"/>
<keyword evidence="1" id="KW-0732">Signal</keyword>
<accession>A0A0B5DKU2</accession>
<dbReference type="EMBL" id="CP009313">
    <property type="protein sequence ID" value="AJE43779.1"/>
    <property type="molecule type" value="Genomic_DNA"/>
</dbReference>
<protein>
    <submittedName>
        <fullName evidence="2">Uncharacterized protein</fullName>
    </submittedName>
</protein>
<evidence type="ECO:0000256" key="1">
    <source>
        <dbReference type="SAM" id="SignalP"/>
    </source>
</evidence>
<organism evidence="2 4">
    <name type="scientific">Streptomyces nodosus</name>
    <dbReference type="NCBI Taxonomy" id="40318"/>
    <lineage>
        <taxon>Bacteria</taxon>
        <taxon>Bacillati</taxon>
        <taxon>Actinomycetota</taxon>
        <taxon>Actinomycetes</taxon>
        <taxon>Kitasatosporales</taxon>
        <taxon>Streptomycetaceae</taxon>
        <taxon>Streptomyces</taxon>
    </lineage>
</organism>
<dbReference type="AlphaFoldDB" id="A0A0B5DKU2"/>
<dbReference type="Pfam" id="PF18968">
    <property type="entry name" value="DUF5707"/>
    <property type="match status" value="1"/>
</dbReference>
<feature type="chain" id="PRO_5041596525" evidence="1">
    <location>
        <begin position="28"/>
        <end position="150"/>
    </location>
</feature>
<evidence type="ECO:0000313" key="2">
    <source>
        <dbReference type="EMBL" id="AJE43779.1"/>
    </source>
</evidence>
<sequence length="150" mass="15293">MSRRIALSVATGVVVLGGAGAFALAHAEEQSPALAHSSARYTAPGKDRDGSLDFVTDVTASSGVQSVKVLAWPQKSSLAEKGLTAKEMAAAEAAVCTPSGQNTVRCSYTVEVTAADAEESPRGAWHVAVLATAKDGTTTLDTEAAGFTVR</sequence>
<dbReference type="EMBL" id="CP023747">
    <property type="protein sequence ID" value="QEV42286.1"/>
    <property type="molecule type" value="Genomic_DNA"/>
</dbReference>
<dbReference type="KEGG" id="snq:CP978_30385"/>
<feature type="signal peptide" evidence="1">
    <location>
        <begin position="1"/>
        <end position="27"/>
    </location>
</feature>
<dbReference type="Proteomes" id="UP000325763">
    <property type="component" value="Chromosome"/>
</dbReference>
<dbReference type="Proteomes" id="UP000031526">
    <property type="component" value="Chromosome"/>
</dbReference>
<reference evidence="3 5" key="3">
    <citation type="submission" date="2017-09" db="EMBL/GenBank/DDBJ databases">
        <title>Streptomyces genome completion.</title>
        <authorList>
            <person name="Lee N."/>
            <person name="Cho B.-K."/>
        </authorList>
    </citation>
    <scope>NUCLEOTIDE SEQUENCE [LARGE SCALE GENOMIC DNA]</scope>
    <source>
        <strain evidence="3 5">ATCC 14899</strain>
    </source>
</reference>
<keyword evidence="4" id="KW-1185">Reference proteome</keyword>
<reference evidence="4" key="1">
    <citation type="submission" date="2014-09" db="EMBL/GenBank/DDBJ databases">
        <title>Sequence of the Streptomyces nodosus genome.</title>
        <authorList>
            <person name="Sweeney P."/>
            <person name="Stephens N."/>
            <person name="Murphy C."/>
            <person name="Caffrey P."/>
        </authorList>
    </citation>
    <scope>NUCLEOTIDE SEQUENCE [LARGE SCALE GENOMIC DNA]</scope>
    <source>
        <strain evidence="4">ATCC 14899</strain>
    </source>
</reference>